<protein>
    <submittedName>
        <fullName evidence="6">Long-chain-fatty-acid--CoA ligase</fullName>
    </submittedName>
</protein>
<evidence type="ECO:0000313" key="6">
    <source>
        <dbReference type="EMBL" id="ELY39261.1"/>
    </source>
</evidence>
<feature type="domain" description="AMP-binding enzyme C-terminal" evidence="5">
    <location>
        <begin position="490"/>
        <end position="563"/>
    </location>
</feature>
<dbReference type="InterPro" id="IPR000873">
    <property type="entry name" value="AMP-dep_synth/lig_dom"/>
</dbReference>
<dbReference type="EMBL" id="AOHW01000038">
    <property type="protein sequence ID" value="ELY39261.1"/>
    <property type="molecule type" value="Genomic_DNA"/>
</dbReference>
<keyword evidence="7" id="KW-1185">Reference proteome</keyword>
<evidence type="ECO:0000259" key="4">
    <source>
        <dbReference type="Pfam" id="PF00501"/>
    </source>
</evidence>
<dbReference type="Gene3D" id="3.40.50.12780">
    <property type="entry name" value="N-terminal domain of ligase-like"/>
    <property type="match status" value="1"/>
</dbReference>
<feature type="region of interest" description="Disordered" evidence="3">
    <location>
        <begin position="200"/>
        <end position="226"/>
    </location>
</feature>
<dbReference type="PATRIC" id="fig|1114856.3.peg.3198"/>
<comment type="caution">
    <text evidence="6">The sequence shown here is derived from an EMBL/GenBank/DDBJ whole genome shotgun (WGS) entry which is preliminary data.</text>
</comment>
<keyword evidence="2 6" id="KW-0436">Ligase</keyword>
<dbReference type="PANTHER" id="PTHR43201">
    <property type="entry name" value="ACYL-COA SYNTHETASE"/>
    <property type="match status" value="1"/>
</dbReference>
<name>L9VQC8_9EURY</name>
<dbReference type="eggNOG" id="arCOG00856">
    <property type="taxonomic scope" value="Archaea"/>
</dbReference>
<proteinExistence type="inferred from homology"/>
<organism evidence="6 7">
    <name type="scientific">Natronorubrum tibetense GA33</name>
    <dbReference type="NCBI Taxonomy" id="1114856"/>
    <lineage>
        <taxon>Archaea</taxon>
        <taxon>Methanobacteriati</taxon>
        <taxon>Methanobacteriota</taxon>
        <taxon>Stenosarchaea group</taxon>
        <taxon>Halobacteria</taxon>
        <taxon>Halobacteriales</taxon>
        <taxon>Natrialbaceae</taxon>
        <taxon>Natronorubrum</taxon>
    </lineage>
</organism>
<dbReference type="InterPro" id="IPR020845">
    <property type="entry name" value="AMP-binding_CS"/>
</dbReference>
<sequence>MPATASTQPTSEKRSHDTTILSSGSDWLRTRMLAWPDETLYEGVASVATDRPDRAAVVFRGTTWSYANLVAESRALAHGLADLGVSSGDVVAVWLGNRPEWTVCQLATSFLGAAMVAVNTRYRTHELEYMLSDSAASVLLTEASLLGRNYHGMLETAVPEIATQSPDSFAPDSIPSLEAVVSLDSDTELPALRGYESVLETGRDRLEDEQRDDGRNSLEPVSDPTAPAAVFYTSGTTSDPKGCLQSSRSLLNHSAHVAEHLGITDEDVGVTTLPFCGIWGYNTLFSHLASGATLVTQTHFDPETTLELVDEYDATSLTGLGVMFERLLEYESFARSRVETIERGVVGFISKGYDETLFERIEEAFGFPVVQPYGLSEANSQIFVGDPADAMERRKRVGGPPIHPAIDATIVDPETRAELPTGEEGELALRGYLLADGYLGKPEATAAAFDESGWFYTGDLATVDDDGYVYYRSRLDDALRTRGFLVAPREIGAAVEDHPGVRSCEVVGAPHPRHGDVPVAFVIAADDKGNNVSAAALESFLDDRVADYKVPAAFEFVDEFPTTEGPNGEKVQKALLRGQVQDRFTE</sequence>
<dbReference type="Gene3D" id="3.30.300.30">
    <property type="match status" value="1"/>
</dbReference>
<dbReference type="PROSITE" id="PS00455">
    <property type="entry name" value="AMP_BINDING"/>
    <property type="match status" value="1"/>
</dbReference>
<dbReference type="SUPFAM" id="SSF56801">
    <property type="entry name" value="Acetyl-CoA synthetase-like"/>
    <property type="match status" value="1"/>
</dbReference>
<dbReference type="InterPro" id="IPR042099">
    <property type="entry name" value="ANL_N_sf"/>
</dbReference>
<dbReference type="STRING" id="1114856.GCA_000383975_04496"/>
<evidence type="ECO:0000256" key="1">
    <source>
        <dbReference type="ARBA" id="ARBA00006432"/>
    </source>
</evidence>
<feature type="compositionally biased region" description="Basic and acidic residues" evidence="3">
    <location>
        <begin position="201"/>
        <end position="216"/>
    </location>
</feature>
<dbReference type="Proteomes" id="UP000011599">
    <property type="component" value="Unassembled WGS sequence"/>
</dbReference>
<dbReference type="AlphaFoldDB" id="L9VQC8"/>
<dbReference type="Pfam" id="PF13193">
    <property type="entry name" value="AMP-binding_C"/>
    <property type="match status" value="1"/>
</dbReference>
<dbReference type="GO" id="GO:0031956">
    <property type="term" value="F:medium-chain fatty acid-CoA ligase activity"/>
    <property type="evidence" value="ECO:0007669"/>
    <property type="project" value="TreeGrafter"/>
</dbReference>
<evidence type="ECO:0000256" key="3">
    <source>
        <dbReference type="SAM" id="MobiDB-lite"/>
    </source>
</evidence>
<evidence type="ECO:0000256" key="2">
    <source>
        <dbReference type="ARBA" id="ARBA00022598"/>
    </source>
</evidence>
<evidence type="ECO:0000259" key="5">
    <source>
        <dbReference type="Pfam" id="PF13193"/>
    </source>
</evidence>
<reference evidence="6 7" key="1">
    <citation type="journal article" date="2014" name="PLoS Genet.">
        <title>Phylogenetically driven sequencing of extremely halophilic archaea reveals strategies for static and dynamic osmo-response.</title>
        <authorList>
            <person name="Becker E.A."/>
            <person name="Seitzer P.M."/>
            <person name="Tritt A."/>
            <person name="Larsen D."/>
            <person name="Krusor M."/>
            <person name="Yao A.I."/>
            <person name="Wu D."/>
            <person name="Madern D."/>
            <person name="Eisen J.A."/>
            <person name="Darling A.E."/>
            <person name="Facciotti M.T."/>
        </authorList>
    </citation>
    <scope>NUCLEOTIDE SEQUENCE [LARGE SCALE GENOMIC DNA]</scope>
    <source>
        <strain evidence="6 7">GA33</strain>
    </source>
</reference>
<feature type="domain" description="AMP-dependent synthetase/ligase" evidence="4">
    <location>
        <begin position="47"/>
        <end position="439"/>
    </location>
</feature>
<dbReference type="Pfam" id="PF00501">
    <property type="entry name" value="AMP-binding"/>
    <property type="match status" value="1"/>
</dbReference>
<dbReference type="GO" id="GO:0006631">
    <property type="term" value="P:fatty acid metabolic process"/>
    <property type="evidence" value="ECO:0007669"/>
    <property type="project" value="TreeGrafter"/>
</dbReference>
<gene>
    <name evidence="6" type="ORF">C496_15427</name>
</gene>
<comment type="similarity">
    <text evidence="1">Belongs to the ATP-dependent AMP-binding enzyme family.</text>
</comment>
<accession>L9VQC8</accession>
<evidence type="ECO:0000313" key="7">
    <source>
        <dbReference type="Proteomes" id="UP000011599"/>
    </source>
</evidence>
<dbReference type="PANTHER" id="PTHR43201:SF5">
    <property type="entry name" value="MEDIUM-CHAIN ACYL-COA LIGASE ACSF2, MITOCHONDRIAL"/>
    <property type="match status" value="1"/>
</dbReference>
<dbReference type="InterPro" id="IPR025110">
    <property type="entry name" value="AMP-bd_C"/>
</dbReference>
<dbReference type="InterPro" id="IPR045851">
    <property type="entry name" value="AMP-bd_C_sf"/>
</dbReference>